<dbReference type="Pfam" id="PF11684">
    <property type="entry name" value="DUF3280"/>
    <property type="match status" value="1"/>
</dbReference>
<dbReference type="InterPro" id="IPR021698">
    <property type="entry name" value="DUF3280"/>
</dbReference>
<dbReference type="EMBL" id="NAFK01000165">
    <property type="protein sequence ID" value="OSJ27118.1"/>
    <property type="molecule type" value="Genomic_DNA"/>
</dbReference>
<evidence type="ECO:0000313" key="4">
    <source>
        <dbReference type="Proteomes" id="UP000193553"/>
    </source>
</evidence>
<name>A0A1X3FN53_9BRAD</name>
<organism evidence="2 4">
    <name type="scientific">Bradyrhizobium canariense</name>
    <dbReference type="NCBI Taxonomy" id="255045"/>
    <lineage>
        <taxon>Bacteria</taxon>
        <taxon>Pseudomonadati</taxon>
        <taxon>Pseudomonadota</taxon>
        <taxon>Alphaproteobacteria</taxon>
        <taxon>Hyphomicrobiales</taxon>
        <taxon>Nitrobacteraceae</taxon>
        <taxon>Bradyrhizobium</taxon>
    </lineage>
</organism>
<evidence type="ECO:0008006" key="6">
    <source>
        <dbReference type="Google" id="ProtNLM"/>
    </source>
</evidence>
<protein>
    <recommendedName>
        <fullName evidence="6">DUF2380 domain-containing protein</fullName>
    </recommendedName>
</protein>
<dbReference type="OrthoDB" id="8089716at2"/>
<dbReference type="Gene3D" id="3.40.50.10610">
    <property type="entry name" value="ABC-type transport auxiliary lipoprotein component"/>
    <property type="match status" value="1"/>
</dbReference>
<feature type="chain" id="PRO_5011905829" description="DUF2380 domain-containing protein" evidence="1">
    <location>
        <begin position="20"/>
        <end position="166"/>
    </location>
</feature>
<feature type="signal peptide" evidence="1">
    <location>
        <begin position="1"/>
        <end position="19"/>
    </location>
</feature>
<accession>A0A1X3FN53</accession>
<comment type="caution">
    <text evidence="2">The sequence shown here is derived from an EMBL/GenBank/DDBJ whole genome shotgun (WGS) entry which is preliminary data.</text>
</comment>
<dbReference type="EMBL" id="NAFI01000190">
    <property type="protein sequence ID" value="OSJ01594.1"/>
    <property type="molecule type" value="Genomic_DNA"/>
</dbReference>
<dbReference type="RefSeq" id="WP_085350576.1">
    <property type="nucleotide sequence ID" value="NZ_NAEX01000176.1"/>
</dbReference>
<evidence type="ECO:0000313" key="5">
    <source>
        <dbReference type="Proteomes" id="UP000193884"/>
    </source>
</evidence>
<keyword evidence="1" id="KW-0732">Signal</keyword>
<dbReference type="Proteomes" id="UP000193884">
    <property type="component" value="Unassembled WGS sequence"/>
</dbReference>
<sequence length="166" mass="18131">MRALICFAALLLTGSAAFADPPKLAVFDFELIDTSLPGEFYGSKPEEARLDLISEQLRKALVESGRFQLLDIAPVRDAARHANLQACGGCDLKLAGQLGADLEITGMVQKVSNLIINLNIYLRDVKTGNMITAASADMRGNTDESWTRTMSYLIRNRLLAPNYGKP</sequence>
<evidence type="ECO:0000313" key="2">
    <source>
        <dbReference type="EMBL" id="OSJ01594.1"/>
    </source>
</evidence>
<dbReference type="AlphaFoldDB" id="A0A1X3FN53"/>
<evidence type="ECO:0000313" key="3">
    <source>
        <dbReference type="EMBL" id="OSJ27118.1"/>
    </source>
</evidence>
<proteinExistence type="predicted"/>
<gene>
    <name evidence="3" type="ORF">BST63_20300</name>
    <name evidence="2" type="ORF">BSZ18_37895</name>
</gene>
<evidence type="ECO:0000256" key="1">
    <source>
        <dbReference type="SAM" id="SignalP"/>
    </source>
</evidence>
<keyword evidence="5" id="KW-1185">Reference proteome</keyword>
<reference evidence="4 5" key="1">
    <citation type="submission" date="2017-03" db="EMBL/GenBank/DDBJ databases">
        <title>Whole genome sequences of fourteen strains of Bradyrhizobium canariense and one strain of Bradyrhizobium japonicum isolated from Lupinus (Papilionoideae: Genisteae) species in Algeria.</title>
        <authorList>
            <person name="Crovadore J."/>
            <person name="Chekireb D."/>
            <person name="Brachmann A."/>
            <person name="Chablais R."/>
            <person name="Cochard B."/>
            <person name="Lefort F."/>
        </authorList>
    </citation>
    <scope>NUCLEOTIDE SEQUENCE [LARGE SCALE GENOMIC DNA]</scope>
    <source>
        <strain evidence="2 4">UBMA195</strain>
        <strain evidence="3 5">UBMAN05</strain>
    </source>
</reference>
<dbReference type="Proteomes" id="UP000193553">
    <property type="component" value="Unassembled WGS sequence"/>
</dbReference>